<dbReference type="WBParaSite" id="Pan_g8125.t1">
    <property type="protein sequence ID" value="Pan_g8125.t1"/>
    <property type="gene ID" value="Pan_g8125"/>
</dbReference>
<dbReference type="Proteomes" id="UP000492821">
    <property type="component" value="Unassembled WGS sequence"/>
</dbReference>
<feature type="transmembrane region" description="Helical" evidence="1">
    <location>
        <begin position="49"/>
        <end position="71"/>
    </location>
</feature>
<reference evidence="3" key="2">
    <citation type="submission" date="2020-10" db="UniProtKB">
        <authorList>
            <consortium name="WormBaseParasite"/>
        </authorList>
    </citation>
    <scope>IDENTIFICATION</scope>
</reference>
<keyword evidence="1" id="KW-0472">Membrane</keyword>
<evidence type="ECO:0000256" key="1">
    <source>
        <dbReference type="SAM" id="Phobius"/>
    </source>
</evidence>
<feature type="transmembrane region" description="Helical" evidence="1">
    <location>
        <begin position="224"/>
        <end position="242"/>
    </location>
</feature>
<feature type="transmembrane region" description="Helical" evidence="1">
    <location>
        <begin position="192"/>
        <end position="218"/>
    </location>
</feature>
<keyword evidence="1" id="KW-0812">Transmembrane</keyword>
<name>A0A7E5A0Z2_PANRE</name>
<sequence>MSSIDDVSPILVYVYIYISYAALLISIPLSIFAFFIFTTQSKGLGVYNLVAGAIVSLLLGYMIVGVSLTLVQRYVLTVRPNWQSKFRKKYTLPAILGVYFTGFVCVLAFFIPILQLEETSIINWMKEDYPEFIPLFNAQKTFLYVSYDVYKLPILGPLFCLGFAFVGGISVTVYFVTQVLTLDSIPKNGLQYSLMATSVVQLVLICVFLLAPTIWFIASLAFQIQHSVNVLTFLLMVNSIKWDKRMERRTSSDYCNSKEASHRLKRCQIWIYFRLLELLDAFEDIMIAQTILVGAG</sequence>
<dbReference type="AlphaFoldDB" id="A0A7E5A0Z2"/>
<reference evidence="2" key="1">
    <citation type="journal article" date="2013" name="Genetics">
        <title>The draft genome and transcriptome of Panagrellus redivivus are shaped by the harsh demands of a free-living lifestyle.</title>
        <authorList>
            <person name="Srinivasan J."/>
            <person name="Dillman A.R."/>
            <person name="Macchietto M.G."/>
            <person name="Heikkinen L."/>
            <person name="Lakso M."/>
            <person name="Fracchia K.M."/>
            <person name="Antoshechkin I."/>
            <person name="Mortazavi A."/>
            <person name="Wong G."/>
            <person name="Sternberg P.W."/>
        </authorList>
    </citation>
    <scope>NUCLEOTIDE SEQUENCE [LARGE SCALE GENOMIC DNA]</scope>
    <source>
        <strain evidence="2">MT8872</strain>
    </source>
</reference>
<keyword evidence="1" id="KW-1133">Transmembrane helix</keyword>
<protein>
    <submittedName>
        <fullName evidence="3">Serpentine receptor class gamma</fullName>
    </submittedName>
</protein>
<evidence type="ECO:0000313" key="2">
    <source>
        <dbReference type="Proteomes" id="UP000492821"/>
    </source>
</evidence>
<accession>A0A7E5A0Z2</accession>
<organism evidence="2 3">
    <name type="scientific">Panagrellus redivivus</name>
    <name type="common">Microworm</name>
    <dbReference type="NCBI Taxonomy" id="6233"/>
    <lineage>
        <taxon>Eukaryota</taxon>
        <taxon>Metazoa</taxon>
        <taxon>Ecdysozoa</taxon>
        <taxon>Nematoda</taxon>
        <taxon>Chromadorea</taxon>
        <taxon>Rhabditida</taxon>
        <taxon>Tylenchina</taxon>
        <taxon>Panagrolaimomorpha</taxon>
        <taxon>Panagrolaimoidea</taxon>
        <taxon>Panagrolaimidae</taxon>
        <taxon>Panagrellus</taxon>
    </lineage>
</organism>
<feature type="transmembrane region" description="Helical" evidence="1">
    <location>
        <begin position="12"/>
        <end position="37"/>
    </location>
</feature>
<keyword evidence="2" id="KW-1185">Reference proteome</keyword>
<proteinExistence type="predicted"/>
<feature type="transmembrane region" description="Helical" evidence="1">
    <location>
        <begin position="154"/>
        <end position="180"/>
    </location>
</feature>
<evidence type="ECO:0000313" key="3">
    <source>
        <dbReference type="WBParaSite" id="Pan_g8125.t1"/>
    </source>
</evidence>
<feature type="transmembrane region" description="Helical" evidence="1">
    <location>
        <begin position="92"/>
        <end position="114"/>
    </location>
</feature>